<reference evidence="1 2" key="1">
    <citation type="journal article" date="2021" name="bioRxiv">
        <title>The Gossypium anomalum genome as a resource for cotton improvement and evolutionary analysis of hybrid incompatibility.</title>
        <authorList>
            <person name="Grover C.E."/>
            <person name="Yuan D."/>
            <person name="Arick M.A."/>
            <person name="Miller E.R."/>
            <person name="Hu G."/>
            <person name="Peterson D.G."/>
            <person name="Wendel J.F."/>
            <person name="Udall J.A."/>
        </authorList>
    </citation>
    <scope>NUCLEOTIDE SEQUENCE [LARGE SCALE GENOMIC DNA]</scope>
    <source>
        <strain evidence="1">JFW-Udall</strain>
        <tissue evidence="1">Leaf</tissue>
    </source>
</reference>
<gene>
    <name evidence="1" type="ORF">CXB51_027946</name>
</gene>
<dbReference type="Proteomes" id="UP000701853">
    <property type="component" value="Chromosome 11"/>
</dbReference>
<organism evidence="1 2">
    <name type="scientific">Gossypium anomalum</name>
    <dbReference type="NCBI Taxonomy" id="47600"/>
    <lineage>
        <taxon>Eukaryota</taxon>
        <taxon>Viridiplantae</taxon>
        <taxon>Streptophyta</taxon>
        <taxon>Embryophyta</taxon>
        <taxon>Tracheophyta</taxon>
        <taxon>Spermatophyta</taxon>
        <taxon>Magnoliopsida</taxon>
        <taxon>eudicotyledons</taxon>
        <taxon>Gunneridae</taxon>
        <taxon>Pentapetalae</taxon>
        <taxon>rosids</taxon>
        <taxon>malvids</taxon>
        <taxon>Malvales</taxon>
        <taxon>Malvaceae</taxon>
        <taxon>Malvoideae</taxon>
        <taxon>Gossypium</taxon>
    </lineage>
</organism>
<dbReference type="PANTHER" id="PTHR33710:SF77">
    <property type="entry name" value="DNASE I-LIKE SUPERFAMILY PROTEIN"/>
    <property type="match status" value="1"/>
</dbReference>
<name>A0A8J5XXA9_9ROSI</name>
<evidence type="ECO:0008006" key="3">
    <source>
        <dbReference type="Google" id="ProtNLM"/>
    </source>
</evidence>
<proteinExistence type="predicted"/>
<accession>A0A8J5XXA9</accession>
<dbReference type="PANTHER" id="PTHR33710">
    <property type="entry name" value="BNAC02G09200D PROTEIN"/>
    <property type="match status" value="1"/>
</dbReference>
<protein>
    <recommendedName>
        <fullName evidence="3">Endonuclease/exonuclease/phosphatase domain-containing protein</fullName>
    </recommendedName>
</protein>
<comment type="caution">
    <text evidence="1">The sequence shown here is derived from an EMBL/GenBank/DDBJ whole genome shotgun (WGS) entry which is preliminary data.</text>
</comment>
<dbReference type="EMBL" id="JAHUZN010000011">
    <property type="protein sequence ID" value="KAG8478166.1"/>
    <property type="molecule type" value="Genomic_DNA"/>
</dbReference>
<sequence length="462" mass="52223">MASSFSGVLSTKKVRFKDSTSVLEDEMVLNTITTRTLSWKDLVLGNKLDGQKVMDESNPLDKDFSLQDEDDKKSIVNDIPFIDFSKRIHQLFVEEMATSVVSRSSEFSIQKGNIMRNWGFDRKSDKTIFQYRQQGGITVGYHHTGCCGTVDRKWRIQPVDIGGVEIQAPISRNAIRPLDLLRAILLGWRRGGEQLASLFKQFGKHYFKGPLNYSKKAANVGVVAGIFSSIPVEGNNDFSLCFNLTFEELNVEAVAVRGGILDAKKHSAVVFQEKENLKLSKTSDNSELYIVGGSSRSTKGKGVGEKSFGSKGATDLISSELNGQAAKIMMNEEGERLDISTTKFVDLAQLQDLGFKGPLFTWHCSNLFERLDRALRNEVWLEFYPSSLVSHLPTIKSDHRPLIFNFNSDTNTFFDRPFRFLASWREHPNFSDFVVDNWNFDGNITNTIARFTERLKDWNKCV</sequence>
<dbReference type="OrthoDB" id="1000931at2759"/>
<dbReference type="SUPFAM" id="SSF56219">
    <property type="entry name" value="DNase I-like"/>
    <property type="match status" value="1"/>
</dbReference>
<evidence type="ECO:0000313" key="2">
    <source>
        <dbReference type="Proteomes" id="UP000701853"/>
    </source>
</evidence>
<keyword evidence="2" id="KW-1185">Reference proteome</keyword>
<evidence type="ECO:0000313" key="1">
    <source>
        <dbReference type="EMBL" id="KAG8478166.1"/>
    </source>
</evidence>
<dbReference type="AlphaFoldDB" id="A0A8J5XXA9"/>
<dbReference type="InterPro" id="IPR036691">
    <property type="entry name" value="Endo/exonu/phosph_ase_sf"/>
</dbReference>